<feature type="region of interest" description="Disordered" evidence="6">
    <location>
        <begin position="447"/>
        <end position="469"/>
    </location>
</feature>
<dbReference type="EMBL" id="KL238637">
    <property type="protein sequence ID" value="KFV10514.1"/>
    <property type="molecule type" value="Genomic_DNA"/>
</dbReference>
<accession>A0A093CBZ7</accession>
<feature type="compositionally biased region" description="Basic and acidic residues" evidence="6">
    <location>
        <begin position="542"/>
        <end position="552"/>
    </location>
</feature>
<evidence type="ECO:0000256" key="1">
    <source>
        <dbReference type="ARBA" id="ARBA00004496"/>
    </source>
</evidence>
<dbReference type="AlphaFoldDB" id="A0A093CBZ7"/>
<dbReference type="PANTHER" id="PTHR18902">
    <property type="entry name" value="NUCLEAR MITOTIC APPARATUS PROTEIN 1-RELATED"/>
    <property type="match status" value="1"/>
</dbReference>
<keyword evidence="4 5" id="KW-0175">Coiled coil</keyword>
<feature type="compositionally biased region" description="Basic and acidic residues" evidence="6">
    <location>
        <begin position="447"/>
        <end position="457"/>
    </location>
</feature>
<evidence type="ECO:0000256" key="4">
    <source>
        <dbReference type="ARBA" id="ARBA00023054"/>
    </source>
</evidence>
<dbReference type="GO" id="GO:0005813">
    <property type="term" value="C:centrosome"/>
    <property type="evidence" value="ECO:0007669"/>
    <property type="project" value="TreeGrafter"/>
</dbReference>
<dbReference type="GO" id="GO:0005814">
    <property type="term" value="C:centriole"/>
    <property type="evidence" value="ECO:0007669"/>
    <property type="project" value="TreeGrafter"/>
</dbReference>
<reference evidence="7 8" key="1">
    <citation type="submission" date="2014-04" db="EMBL/GenBank/DDBJ databases">
        <title>Genome evolution of avian class.</title>
        <authorList>
            <person name="Zhang G."/>
            <person name="Li C."/>
        </authorList>
    </citation>
    <scope>NUCLEOTIDE SEQUENCE [LARGE SCALE GENOMIC DNA]</scope>
    <source>
        <strain evidence="7">BGI_N339</strain>
    </source>
</reference>
<dbReference type="PANTHER" id="PTHR18902:SF27">
    <property type="entry name" value="CENTROSOMAL PROTEIN OF 164 KDA"/>
    <property type="match status" value="1"/>
</dbReference>
<protein>
    <submittedName>
        <fullName evidence="7">Centrosomal protein of 164 kDa</fullName>
    </submittedName>
</protein>
<feature type="non-terminal residue" evidence="7">
    <location>
        <position position="1"/>
    </location>
</feature>
<dbReference type="Proteomes" id="UP000053149">
    <property type="component" value="Unassembled WGS sequence"/>
</dbReference>
<keyword evidence="8" id="KW-1185">Reference proteome</keyword>
<organism evidence="7 8">
    <name type="scientific">Pterocles gutturalis</name>
    <name type="common">yellow-throated sandgrouse</name>
    <dbReference type="NCBI Taxonomy" id="240206"/>
    <lineage>
        <taxon>Eukaryota</taxon>
        <taxon>Metazoa</taxon>
        <taxon>Chordata</taxon>
        <taxon>Craniata</taxon>
        <taxon>Vertebrata</taxon>
        <taxon>Euteleostomi</taxon>
        <taxon>Archelosauria</taxon>
        <taxon>Archosauria</taxon>
        <taxon>Dinosauria</taxon>
        <taxon>Saurischia</taxon>
        <taxon>Theropoda</taxon>
        <taxon>Coelurosauria</taxon>
        <taxon>Aves</taxon>
        <taxon>Neognathae</taxon>
        <taxon>Neoaves</taxon>
        <taxon>Columbimorphae</taxon>
        <taxon>Pterocliformes</taxon>
        <taxon>Pteroclidae</taxon>
        <taxon>Pterocles</taxon>
    </lineage>
</organism>
<feature type="region of interest" description="Disordered" evidence="6">
    <location>
        <begin position="397"/>
        <end position="416"/>
    </location>
</feature>
<feature type="region of interest" description="Disordered" evidence="6">
    <location>
        <begin position="531"/>
        <end position="575"/>
    </location>
</feature>
<feature type="coiled-coil region" evidence="5">
    <location>
        <begin position="610"/>
        <end position="688"/>
    </location>
</feature>
<feature type="non-terminal residue" evidence="7">
    <location>
        <position position="940"/>
    </location>
</feature>
<feature type="region of interest" description="Disordered" evidence="6">
    <location>
        <begin position="320"/>
        <end position="344"/>
    </location>
</feature>
<evidence type="ECO:0000256" key="6">
    <source>
        <dbReference type="SAM" id="MobiDB-lite"/>
    </source>
</evidence>
<sequence length="940" mass="107434">LGFLSQFSEQVLDVGLLSPALGSPMGKAQQLEEEEKDESKGSVEKEQSKRTEAAERYGTNSRELANSQHILDCNCRKIPGGEEAAGGGGSSEASSAKRRIPQVALSLFFLFSGCSFLRTLKEDLAKVSEEEELRVRAEAAETLSKLQAKIASETEAEKEKIRAEQEVTLRKLREEWESQQVTEKESLERERQLAMEKMRLEMEEAQQKEKIRLEQEKEQFLSELKERAEREQKKAVEELEKQFANELQQLKSAAEEKHHKVISSLQTQIAEAQRSEEAQLRDDLRRAEQKVQQKAFQVTEYEHEARKHLPMSSLQLSELLREKRQDVQKDHERKMERMKKEHQEVLARIRDQYEEEERKQRAELLEGLRSEMLRLRQLHEAEVKALQAELGEQLTDLQRKHREKERKLKDSENDLEIRTKNLQARSAQLQSQEESLRKKRQQLLDEDRQTELERDEAALASQQRLEESRKEHASLLKSVRQLRRSLEELQDQKAELEAQVGLLQTRSQKLQKRISELEAAVQSKQETLKELEAEESVASPRKQAEVHVENPRETNQAHLSREPASPPSPSQEDSDFQLEHFRSYISAEGTSIRNTKEFLVHQIHSIRKRRTALKAAKQQWRQDVQRAQEVVQDPSSSQLLEGVRRNLEEEAKQLDKMKSAVQKGQVLLKKKEEKLSQLKSSLLEELSDEDTLKSAACKKMVTFDLSDSEDTSSTSSVNLHQPKLDLRSNLQPAPQLDKFQYLTVSLRRITNELNGVLGILGSLNNRQSPLFTSTLHDSIPLSMYASVAGLQAGGSQVPPARGSLVDQCPWSSRLSSNSSVPAGQSVDSILAEKWRGYFPGGFPLLGDSSKPLDNKLGYVSAGEQVRLFQHSQFHSCESEKTSIQDMIESSKKWIEDFDRDSKVYPLPGPLFPGAQKPQGSSPSLVQLGLDENRQIKVYRY</sequence>
<feature type="compositionally biased region" description="Basic and acidic residues" evidence="6">
    <location>
        <begin position="37"/>
        <end position="55"/>
    </location>
</feature>
<dbReference type="InterPro" id="IPR051841">
    <property type="entry name" value="MT-Golgi_org_protein"/>
</dbReference>
<evidence type="ECO:0000313" key="8">
    <source>
        <dbReference type="Proteomes" id="UP000053149"/>
    </source>
</evidence>
<dbReference type="GO" id="GO:0005737">
    <property type="term" value="C:cytoplasm"/>
    <property type="evidence" value="ECO:0007669"/>
    <property type="project" value="UniProtKB-SubCell"/>
</dbReference>
<feature type="region of interest" description="Disordered" evidence="6">
    <location>
        <begin position="18"/>
        <end position="63"/>
    </location>
</feature>
<gene>
    <name evidence="7" type="ORF">N339_12511</name>
</gene>
<dbReference type="GO" id="GO:0060271">
    <property type="term" value="P:cilium assembly"/>
    <property type="evidence" value="ECO:0007669"/>
    <property type="project" value="TreeGrafter"/>
</dbReference>
<dbReference type="GO" id="GO:0097539">
    <property type="term" value="C:ciliary transition fiber"/>
    <property type="evidence" value="ECO:0007669"/>
    <property type="project" value="TreeGrafter"/>
</dbReference>
<evidence type="ECO:0000256" key="3">
    <source>
        <dbReference type="ARBA" id="ARBA00022553"/>
    </source>
</evidence>
<evidence type="ECO:0000313" key="7">
    <source>
        <dbReference type="EMBL" id="KFV10514.1"/>
    </source>
</evidence>
<feature type="compositionally biased region" description="Basic and acidic residues" evidence="6">
    <location>
        <begin position="405"/>
        <end position="416"/>
    </location>
</feature>
<name>A0A093CBZ7_9AVES</name>
<keyword evidence="3" id="KW-0597">Phosphoprotein</keyword>
<evidence type="ECO:0000256" key="5">
    <source>
        <dbReference type="SAM" id="Coils"/>
    </source>
</evidence>
<comment type="subcellular location">
    <subcellularLocation>
        <location evidence="1">Cytoplasm</location>
    </subcellularLocation>
</comment>
<proteinExistence type="predicted"/>
<evidence type="ECO:0000256" key="2">
    <source>
        <dbReference type="ARBA" id="ARBA00022490"/>
    </source>
</evidence>
<keyword evidence="2" id="KW-0963">Cytoplasm</keyword>